<gene>
    <name evidence="2" type="ORF">ACOF00016_LOCUS9131</name>
</gene>
<dbReference type="AlphaFoldDB" id="A0A7S3P885"/>
<accession>A0A7S3P885</accession>
<proteinExistence type="predicted"/>
<feature type="compositionally biased region" description="Basic and acidic residues" evidence="1">
    <location>
        <begin position="218"/>
        <end position="227"/>
    </location>
</feature>
<feature type="region of interest" description="Disordered" evidence="1">
    <location>
        <begin position="208"/>
        <end position="235"/>
    </location>
</feature>
<name>A0A7S3P885_9STRA</name>
<reference evidence="2" key="1">
    <citation type="submission" date="2021-01" db="EMBL/GenBank/DDBJ databases">
        <authorList>
            <person name="Corre E."/>
            <person name="Pelletier E."/>
            <person name="Niang G."/>
            <person name="Scheremetjew M."/>
            <person name="Finn R."/>
            <person name="Kale V."/>
            <person name="Holt S."/>
            <person name="Cochrane G."/>
            <person name="Meng A."/>
            <person name="Brown T."/>
            <person name="Cohen L."/>
        </authorList>
    </citation>
    <scope>NUCLEOTIDE SEQUENCE</scope>
    <source>
        <strain evidence="2">CCMP127</strain>
    </source>
</reference>
<evidence type="ECO:0000256" key="1">
    <source>
        <dbReference type="SAM" id="MobiDB-lite"/>
    </source>
</evidence>
<sequence>MGCTNSKNLGRSVEISPSLRHQPSHKRPSPWRHLLDPKAAHKKAPKPPLPPTTAAMAVMVNVMLGGGDHRERASFGTRQARDPNRPTANFWTERPGWENSAMSCERRFSSYPDLVITGTNEAYEALKRRINAEPDDPLPLYLGAKLARNIGNDDPKDVEWRVRPECEAEICERCYSEFPSLTLRGTNEVYEELERIIIRRNEMDSSFRPQVVGPEEAASSKRSERTRLTSSESVESQLVNDAVAQGIY</sequence>
<protein>
    <submittedName>
        <fullName evidence="2">Uncharacterized protein</fullName>
    </submittedName>
</protein>
<feature type="region of interest" description="Disordered" evidence="1">
    <location>
        <begin position="1"/>
        <end position="52"/>
    </location>
</feature>
<dbReference type="EMBL" id="HBIM01011000">
    <property type="protein sequence ID" value="CAE0411845.1"/>
    <property type="molecule type" value="Transcribed_RNA"/>
</dbReference>
<evidence type="ECO:0000313" key="2">
    <source>
        <dbReference type="EMBL" id="CAE0411845.1"/>
    </source>
</evidence>
<feature type="region of interest" description="Disordered" evidence="1">
    <location>
        <begin position="74"/>
        <end position="93"/>
    </location>
</feature>
<organism evidence="2">
    <name type="scientific">Amphora coffeiformis</name>
    <dbReference type="NCBI Taxonomy" id="265554"/>
    <lineage>
        <taxon>Eukaryota</taxon>
        <taxon>Sar</taxon>
        <taxon>Stramenopiles</taxon>
        <taxon>Ochrophyta</taxon>
        <taxon>Bacillariophyta</taxon>
        <taxon>Bacillariophyceae</taxon>
        <taxon>Bacillariophycidae</taxon>
        <taxon>Thalassiophysales</taxon>
        <taxon>Catenulaceae</taxon>
        <taxon>Amphora</taxon>
    </lineage>
</organism>
<feature type="compositionally biased region" description="Basic and acidic residues" evidence="1">
    <location>
        <begin position="74"/>
        <end position="84"/>
    </location>
</feature>